<reference evidence="3" key="1">
    <citation type="journal article" date="2015" name="PLoS Genet.">
        <title>The dynamic genome and transcriptome of the human fungal pathogen Blastomyces and close relative Emmonsia.</title>
        <authorList>
            <person name="Munoz J.F."/>
            <person name="Gauthier G.M."/>
            <person name="Desjardins C.A."/>
            <person name="Gallo J.E."/>
            <person name="Holder J."/>
            <person name="Sullivan T.D."/>
            <person name="Marty A.J."/>
            <person name="Carmen J.C."/>
            <person name="Chen Z."/>
            <person name="Ding L."/>
            <person name="Gujja S."/>
            <person name="Magrini V."/>
            <person name="Misas E."/>
            <person name="Mitreva M."/>
            <person name="Priest M."/>
            <person name="Saif S."/>
            <person name="Whiston E.A."/>
            <person name="Young S."/>
            <person name="Zeng Q."/>
            <person name="Goldman W.E."/>
            <person name="Mardis E.R."/>
            <person name="Taylor J.W."/>
            <person name="McEwen J.G."/>
            <person name="Clay O.K."/>
            <person name="Klein B.S."/>
            <person name="Cuomo C.A."/>
        </authorList>
    </citation>
    <scope>NUCLEOTIDE SEQUENCE [LARGE SCALE GENOMIC DNA]</scope>
    <source>
        <strain evidence="3">UAMH 3008</strain>
    </source>
</reference>
<proteinExistence type="predicted"/>
<organism evidence="2 3">
    <name type="scientific">[Emmonsia] crescens</name>
    <dbReference type="NCBI Taxonomy" id="73230"/>
    <lineage>
        <taxon>Eukaryota</taxon>
        <taxon>Fungi</taxon>
        <taxon>Dikarya</taxon>
        <taxon>Ascomycota</taxon>
        <taxon>Pezizomycotina</taxon>
        <taxon>Eurotiomycetes</taxon>
        <taxon>Eurotiomycetidae</taxon>
        <taxon>Onygenales</taxon>
        <taxon>Ajellomycetaceae</taxon>
        <taxon>Emergomyces</taxon>
    </lineage>
</organism>
<gene>
    <name evidence="2" type="ORF">EMCG_08567</name>
</gene>
<accession>A0A0G2I581</accession>
<feature type="region of interest" description="Disordered" evidence="1">
    <location>
        <begin position="13"/>
        <end position="40"/>
    </location>
</feature>
<protein>
    <submittedName>
        <fullName evidence="2">Uncharacterized protein</fullName>
    </submittedName>
</protein>
<sequence>MKTLRPISLVYSGASNKTTSPTTTAERWRGSSSKKTWTSMSGTPSLVLLTPPHESPLLPAPYHQSSRRPGCATPAVSSILQNIEGTLTLC</sequence>
<evidence type="ECO:0000313" key="3">
    <source>
        <dbReference type="Proteomes" id="UP000034164"/>
    </source>
</evidence>
<dbReference type="EMBL" id="LCZI01000610">
    <property type="protein sequence ID" value="KKZ65603.1"/>
    <property type="molecule type" value="Genomic_DNA"/>
</dbReference>
<dbReference type="AlphaFoldDB" id="A0A0G2I581"/>
<dbReference type="Proteomes" id="UP000034164">
    <property type="component" value="Unassembled WGS sequence"/>
</dbReference>
<evidence type="ECO:0000256" key="1">
    <source>
        <dbReference type="SAM" id="MobiDB-lite"/>
    </source>
</evidence>
<name>A0A0G2I581_9EURO</name>
<dbReference type="VEuPathDB" id="FungiDB:EMCG_08567"/>
<evidence type="ECO:0000313" key="2">
    <source>
        <dbReference type="EMBL" id="KKZ65603.1"/>
    </source>
</evidence>
<comment type="caution">
    <text evidence="2">The sequence shown here is derived from an EMBL/GenBank/DDBJ whole genome shotgun (WGS) entry which is preliminary data.</text>
</comment>